<dbReference type="AlphaFoldDB" id="A0A2J5HQK2"/>
<name>A0A2J5HQK2_9EURO</name>
<dbReference type="EMBL" id="KZ559559">
    <property type="protein sequence ID" value="PLN79552.1"/>
    <property type="molecule type" value="Genomic_DNA"/>
</dbReference>
<gene>
    <name evidence="1" type="ORF">BDW42DRAFT_195139</name>
</gene>
<evidence type="ECO:0000313" key="1">
    <source>
        <dbReference type="EMBL" id="PLN79552.1"/>
    </source>
</evidence>
<accession>A0A2J5HQK2</accession>
<evidence type="ECO:0000313" key="2">
    <source>
        <dbReference type="Proteomes" id="UP000235023"/>
    </source>
</evidence>
<sequence length="207" mass="23579">MYLLFLQTFRTLPGFEEKYGPFDKKSSSTSLFSFRSKKFPSPSDVISRGELIIKPCLTKGNAVIQRHYGITVRIAFNDEIHSEEDRCWNSLEECWVASNQIHWLMHKNVTRAIEWPTAYTVSQSWREDGPTRIHLQVHAFEGRVAPTSLGPAGSMDAVKEGETMLDTVIDIGDKIKLPELIPRTNSQGVKVELRHKDVPFFVTDLAQ</sequence>
<protein>
    <submittedName>
        <fullName evidence="1">Uncharacterized protein</fullName>
    </submittedName>
</protein>
<dbReference type="Proteomes" id="UP000235023">
    <property type="component" value="Unassembled WGS sequence"/>
</dbReference>
<keyword evidence="2" id="KW-1185">Reference proteome</keyword>
<reference evidence="2" key="1">
    <citation type="submission" date="2017-12" db="EMBL/GenBank/DDBJ databases">
        <authorList>
            <consortium name="DOE Joint Genome Institute"/>
            <person name="Mondo S.J."/>
            <person name="Kjaerbolling I."/>
            <person name="Vesth T.C."/>
            <person name="Frisvad J.C."/>
            <person name="Nybo J.L."/>
            <person name="Theobald S."/>
            <person name="Kuo A."/>
            <person name="Bowyer P."/>
            <person name="Matsuda Y."/>
            <person name="Lyhne E.K."/>
            <person name="Kogle M.E."/>
            <person name="Clum A."/>
            <person name="Lipzen A."/>
            <person name="Salamov A."/>
            <person name="Ngan C.Y."/>
            <person name="Daum C."/>
            <person name="Chiniquy J."/>
            <person name="Barry K."/>
            <person name="LaButti K."/>
            <person name="Haridas S."/>
            <person name="Simmons B.A."/>
            <person name="Magnuson J.K."/>
            <person name="Mortensen U.H."/>
            <person name="Larsen T.O."/>
            <person name="Grigoriev I.V."/>
            <person name="Baker S.E."/>
            <person name="Andersen M.R."/>
            <person name="Nordberg H.P."/>
            <person name="Cantor M.N."/>
            <person name="Hua S.X."/>
        </authorList>
    </citation>
    <scope>NUCLEOTIDE SEQUENCE [LARGE SCALE GENOMIC DNA]</scope>
    <source>
        <strain evidence="2">IBT 19404</strain>
    </source>
</reference>
<organism evidence="1 2">
    <name type="scientific">Aspergillus taichungensis</name>
    <dbReference type="NCBI Taxonomy" id="482145"/>
    <lineage>
        <taxon>Eukaryota</taxon>
        <taxon>Fungi</taxon>
        <taxon>Dikarya</taxon>
        <taxon>Ascomycota</taxon>
        <taxon>Pezizomycotina</taxon>
        <taxon>Eurotiomycetes</taxon>
        <taxon>Eurotiomycetidae</taxon>
        <taxon>Eurotiales</taxon>
        <taxon>Aspergillaceae</taxon>
        <taxon>Aspergillus</taxon>
        <taxon>Aspergillus subgen. Circumdati</taxon>
    </lineage>
</organism>
<proteinExistence type="predicted"/>